<evidence type="ECO:0000256" key="3">
    <source>
        <dbReference type="ARBA" id="ARBA00023163"/>
    </source>
</evidence>
<feature type="domain" description="HTH lacI-type" evidence="5">
    <location>
        <begin position="8"/>
        <end position="63"/>
    </location>
</feature>
<dbReference type="AlphaFoldDB" id="A0A929B5Y3"/>
<evidence type="ECO:0000256" key="1">
    <source>
        <dbReference type="ARBA" id="ARBA00023015"/>
    </source>
</evidence>
<dbReference type="PANTHER" id="PTHR30146">
    <property type="entry name" value="LACI-RELATED TRANSCRIPTIONAL REPRESSOR"/>
    <property type="match status" value="1"/>
</dbReference>
<name>A0A929B5Y3_9PSEU</name>
<gene>
    <name evidence="6" type="ORF">IQ251_04850</name>
</gene>
<dbReference type="CDD" id="cd01392">
    <property type="entry name" value="HTH_LacI"/>
    <property type="match status" value="1"/>
</dbReference>
<dbReference type="InterPro" id="IPR046335">
    <property type="entry name" value="LacI/GalR-like_sensor"/>
</dbReference>
<dbReference type="PANTHER" id="PTHR30146:SF138">
    <property type="entry name" value="TRANSCRIPTIONAL REGULATORY PROTEIN"/>
    <property type="match status" value="1"/>
</dbReference>
<comment type="caution">
    <text evidence="6">The sequence shown here is derived from an EMBL/GenBank/DDBJ whole genome shotgun (WGS) entry which is preliminary data.</text>
</comment>
<dbReference type="Gene3D" id="1.10.260.40">
    <property type="entry name" value="lambda repressor-like DNA-binding domains"/>
    <property type="match status" value="1"/>
</dbReference>
<dbReference type="Pfam" id="PF00356">
    <property type="entry name" value="LacI"/>
    <property type="match status" value="1"/>
</dbReference>
<evidence type="ECO:0000313" key="6">
    <source>
        <dbReference type="EMBL" id="MBE9373774.1"/>
    </source>
</evidence>
<keyword evidence="1" id="KW-0805">Transcription regulation</keyword>
<evidence type="ECO:0000256" key="2">
    <source>
        <dbReference type="ARBA" id="ARBA00023125"/>
    </source>
</evidence>
<evidence type="ECO:0000313" key="7">
    <source>
        <dbReference type="Proteomes" id="UP000598360"/>
    </source>
</evidence>
<dbReference type="InterPro" id="IPR010982">
    <property type="entry name" value="Lambda_DNA-bd_dom_sf"/>
</dbReference>
<organism evidence="6 7">
    <name type="scientific">Saccharopolyspora montiporae</name>
    <dbReference type="NCBI Taxonomy" id="2781240"/>
    <lineage>
        <taxon>Bacteria</taxon>
        <taxon>Bacillati</taxon>
        <taxon>Actinomycetota</taxon>
        <taxon>Actinomycetes</taxon>
        <taxon>Pseudonocardiales</taxon>
        <taxon>Pseudonocardiaceae</taxon>
        <taxon>Saccharopolyspora</taxon>
    </lineage>
</organism>
<dbReference type="SMART" id="SM00354">
    <property type="entry name" value="HTH_LACI"/>
    <property type="match status" value="1"/>
</dbReference>
<dbReference type="SUPFAM" id="SSF53822">
    <property type="entry name" value="Periplasmic binding protein-like I"/>
    <property type="match status" value="1"/>
</dbReference>
<dbReference type="PROSITE" id="PS50932">
    <property type="entry name" value="HTH_LACI_2"/>
    <property type="match status" value="1"/>
</dbReference>
<keyword evidence="3" id="KW-0804">Transcription</keyword>
<dbReference type="Proteomes" id="UP000598360">
    <property type="component" value="Unassembled WGS sequence"/>
</dbReference>
<dbReference type="Pfam" id="PF13377">
    <property type="entry name" value="Peripla_BP_3"/>
    <property type="match status" value="1"/>
</dbReference>
<keyword evidence="7" id="KW-1185">Reference proteome</keyword>
<dbReference type="SUPFAM" id="SSF47413">
    <property type="entry name" value="lambda repressor-like DNA-binding domains"/>
    <property type="match status" value="1"/>
</dbReference>
<dbReference type="RefSeq" id="WP_193927207.1">
    <property type="nucleotide sequence ID" value="NZ_JADEYC010000007.1"/>
</dbReference>
<evidence type="ECO:0000259" key="5">
    <source>
        <dbReference type="PROSITE" id="PS50932"/>
    </source>
</evidence>
<evidence type="ECO:0000256" key="4">
    <source>
        <dbReference type="SAM" id="MobiDB-lite"/>
    </source>
</evidence>
<dbReference type="InterPro" id="IPR000843">
    <property type="entry name" value="HTH_LacI"/>
</dbReference>
<feature type="compositionally biased region" description="Low complexity" evidence="4">
    <location>
        <begin position="339"/>
        <end position="355"/>
    </location>
</feature>
<dbReference type="InterPro" id="IPR028082">
    <property type="entry name" value="Peripla_BP_I"/>
</dbReference>
<dbReference type="Gene3D" id="3.40.50.2300">
    <property type="match status" value="2"/>
</dbReference>
<dbReference type="EMBL" id="JADEYC010000007">
    <property type="protein sequence ID" value="MBE9373774.1"/>
    <property type="molecule type" value="Genomic_DNA"/>
</dbReference>
<dbReference type="CDD" id="cd06279">
    <property type="entry name" value="PBP1_LacI-like"/>
    <property type="match status" value="1"/>
</dbReference>
<keyword evidence="2 6" id="KW-0238">DNA-binding</keyword>
<protein>
    <submittedName>
        <fullName evidence="6">LacI family DNA-binding transcriptional regulator</fullName>
    </submittedName>
</protein>
<proteinExistence type="predicted"/>
<sequence length="355" mass="36765">MAAGTGRPTLSQVAAQAGVSLSTASLVFSGAGPVSAATREKVHRAAARIGYTGPDPLARSLRQGRSGIVGVLIGERLRYAFRDPVTVALLDGLTDELTPAGCAPLLLSGSGEHTGPPPDQVAKAPLDAAVVESCSSTDEPALASLHARGVPLVVVEGPRIPDAPTVQIDNYDASAALTRHLLALGHRDFGVVTLPASQPPGPGGWVDDQRRGRTELPTWSDRLRGVEDTLGHRVPTWETASGLVEEGERAGHALLDSPRRPTAIVAQSDLLAAGVVQAARTAGFTVPDDVSVAGFDGIDVPWLRPLELTTVQQPMTGKGREAGRMVVSLLSGTTPDPVRLTTTLRPGTTTGPPPP</sequence>
<reference evidence="6" key="1">
    <citation type="submission" date="2020-10" db="EMBL/GenBank/DDBJ databases">
        <title>Diversity and distribution of actinomycetes associated with coral in the coast of Hainan.</title>
        <authorList>
            <person name="Li F."/>
        </authorList>
    </citation>
    <scope>NUCLEOTIDE SEQUENCE</scope>
    <source>
        <strain evidence="6">HNM0983</strain>
    </source>
</reference>
<accession>A0A929B5Y3</accession>
<dbReference type="GO" id="GO:0003700">
    <property type="term" value="F:DNA-binding transcription factor activity"/>
    <property type="evidence" value="ECO:0007669"/>
    <property type="project" value="TreeGrafter"/>
</dbReference>
<feature type="region of interest" description="Disordered" evidence="4">
    <location>
        <begin position="332"/>
        <end position="355"/>
    </location>
</feature>
<dbReference type="GO" id="GO:0000976">
    <property type="term" value="F:transcription cis-regulatory region binding"/>
    <property type="evidence" value="ECO:0007669"/>
    <property type="project" value="TreeGrafter"/>
</dbReference>